<evidence type="ECO:0000313" key="2">
    <source>
        <dbReference type="Proteomes" id="UP000694920"/>
    </source>
</evidence>
<evidence type="ECO:0000313" key="3">
    <source>
        <dbReference type="RefSeq" id="XP_024937377.1"/>
    </source>
</evidence>
<protein>
    <submittedName>
        <fullName evidence="3">Uncharacterized protein LOC107263866 isoform X2</fullName>
    </submittedName>
</protein>
<keyword evidence="2" id="KW-1185">Reference proteome</keyword>
<gene>
    <name evidence="3" type="primary">LOC107263866</name>
</gene>
<keyword evidence="1" id="KW-0175">Coiled coil</keyword>
<dbReference type="RefSeq" id="XP_024937377.1">
    <property type="nucleotide sequence ID" value="XM_025081609.1"/>
</dbReference>
<sequence>MFRHIFKGIYGTGNRYFVRKGSDSSKDKFFERDVAYESEYYYKQDRELLEILKQKTQDEVKSMQNEVRTMRDKIEEYTRDINEDLRFLKGLEKDLPATDTKES</sequence>
<accession>A0AAJ7RAI3</accession>
<organism evidence="2 3">
    <name type="scientific">Cephus cinctus</name>
    <name type="common">Wheat stem sawfly</name>
    <dbReference type="NCBI Taxonomy" id="211228"/>
    <lineage>
        <taxon>Eukaryota</taxon>
        <taxon>Metazoa</taxon>
        <taxon>Ecdysozoa</taxon>
        <taxon>Arthropoda</taxon>
        <taxon>Hexapoda</taxon>
        <taxon>Insecta</taxon>
        <taxon>Pterygota</taxon>
        <taxon>Neoptera</taxon>
        <taxon>Endopterygota</taxon>
        <taxon>Hymenoptera</taxon>
        <taxon>Cephoidea</taxon>
        <taxon>Cephidae</taxon>
        <taxon>Cephus</taxon>
    </lineage>
</organism>
<dbReference type="GeneID" id="107263866"/>
<evidence type="ECO:0000256" key="1">
    <source>
        <dbReference type="SAM" id="Coils"/>
    </source>
</evidence>
<dbReference type="Proteomes" id="UP000694920">
    <property type="component" value="Unplaced"/>
</dbReference>
<dbReference type="Gene3D" id="1.20.5.500">
    <property type="entry name" value="Single helix bin"/>
    <property type="match status" value="1"/>
</dbReference>
<reference evidence="3" key="1">
    <citation type="submission" date="2025-08" db="UniProtKB">
        <authorList>
            <consortium name="RefSeq"/>
        </authorList>
    </citation>
    <scope>IDENTIFICATION</scope>
</reference>
<proteinExistence type="predicted"/>
<dbReference type="AlphaFoldDB" id="A0AAJ7RAI3"/>
<name>A0AAJ7RAI3_CEPCN</name>
<feature type="coiled-coil region" evidence="1">
    <location>
        <begin position="46"/>
        <end position="80"/>
    </location>
</feature>
<dbReference type="SUPFAM" id="SSF64602">
    <property type="entry name" value="F1 ATPase inhibitor, IF1, C-terminal domain"/>
    <property type="match status" value="1"/>
</dbReference>